<dbReference type="SUPFAM" id="SSF54909">
    <property type="entry name" value="Dimeric alpha+beta barrel"/>
    <property type="match status" value="1"/>
</dbReference>
<dbReference type="PANTHER" id="PTHR30154">
    <property type="entry name" value="LEUCINE-RESPONSIVE REGULATORY PROTEIN"/>
    <property type="match status" value="1"/>
</dbReference>
<keyword evidence="2 5" id="KW-0238">DNA-binding</keyword>
<protein>
    <submittedName>
        <fullName evidence="5">DNA-binding Lrp family transcriptional regulator</fullName>
    </submittedName>
</protein>
<accession>A0A840WRI5</accession>
<feature type="domain" description="HTH asnC-type" evidence="4">
    <location>
        <begin position="1"/>
        <end position="62"/>
    </location>
</feature>
<dbReference type="Proteomes" id="UP000579647">
    <property type="component" value="Unassembled WGS sequence"/>
</dbReference>
<reference evidence="5 6" key="1">
    <citation type="submission" date="2020-08" db="EMBL/GenBank/DDBJ databases">
        <title>Sequencing the genomes of 1000 actinobacteria strains.</title>
        <authorList>
            <person name="Klenk H.-P."/>
        </authorList>
    </citation>
    <scope>NUCLEOTIDE SEQUENCE [LARGE SCALE GENOMIC DNA]</scope>
    <source>
        <strain evidence="5 6">DSM 44598</strain>
    </source>
</reference>
<dbReference type="PROSITE" id="PS50956">
    <property type="entry name" value="HTH_ASNC_2"/>
    <property type="match status" value="1"/>
</dbReference>
<dbReference type="SMART" id="SM00344">
    <property type="entry name" value="HTH_ASNC"/>
    <property type="match status" value="1"/>
</dbReference>
<dbReference type="AlphaFoldDB" id="A0A840WRI5"/>
<dbReference type="Gene3D" id="3.30.70.920">
    <property type="match status" value="1"/>
</dbReference>
<evidence type="ECO:0000256" key="3">
    <source>
        <dbReference type="ARBA" id="ARBA00023163"/>
    </source>
</evidence>
<gene>
    <name evidence="5" type="ORF">HNR07_005642</name>
</gene>
<dbReference type="InterPro" id="IPR000485">
    <property type="entry name" value="AsnC-type_HTH_dom"/>
</dbReference>
<evidence type="ECO:0000313" key="6">
    <source>
        <dbReference type="Proteomes" id="UP000579647"/>
    </source>
</evidence>
<keyword evidence="3" id="KW-0804">Transcription</keyword>
<sequence length="161" mass="18104">MDELDSAIIRQLQLNARQTNRELARLVGIAPSTCLERVRSLVERGVIRGYHAEIAPAALNRRVEAFVSARLRPLSRPVIDGFKKALIDLPEVSAVFVVAGDDDFLIHVSARDLDHLHDFLIDRLSQRREVVSFRSQIIYESSQKHVLEGLPESARLRGEGS</sequence>
<organism evidence="5 6">
    <name type="scientific">Nocardiopsis metallicus</name>
    <dbReference type="NCBI Taxonomy" id="179819"/>
    <lineage>
        <taxon>Bacteria</taxon>
        <taxon>Bacillati</taxon>
        <taxon>Actinomycetota</taxon>
        <taxon>Actinomycetes</taxon>
        <taxon>Streptosporangiales</taxon>
        <taxon>Nocardiopsidaceae</taxon>
        <taxon>Nocardiopsis</taxon>
    </lineage>
</organism>
<proteinExistence type="predicted"/>
<dbReference type="InterPro" id="IPR011008">
    <property type="entry name" value="Dimeric_a/b-barrel"/>
</dbReference>
<evidence type="ECO:0000256" key="2">
    <source>
        <dbReference type="ARBA" id="ARBA00023125"/>
    </source>
</evidence>
<dbReference type="Gene3D" id="1.10.10.10">
    <property type="entry name" value="Winged helix-like DNA-binding domain superfamily/Winged helix DNA-binding domain"/>
    <property type="match status" value="1"/>
</dbReference>
<keyword evidence="6" id="KW-1185">Reference proteome</keyword>
<dbReference type="InterPro" id="IPR036390">
    <property type="entry name" value="WH_DNA-bd_sf"/>
</dbReference>
<evidence type="ECO:0000256" key="1">
    <source>
        <dbReference type="ARBA" id="ARBA00023015"/>
    </source>
</evidence>
<dbReference type="RefSeq" id="WP_184368084.1">
    <property type="nucleotide sequence ID" value="NZ_BAAAKM010000012.1"/>
</dbReference>
<dbReference type="GO" id="GO:0043565">
    <property type="term" value="F:sequence-specific DNA binding"/>
    <property type="evidence" value="ECO:0007669"/>
    <property type="project" value="InterPro"/>
</dbReference>
<dbReference type="Pfam" id="PF01037">
    <property type="entry name" value="AsnC_trans_reg"/>
    <property type="match status" value="1"/>
</dbReference>
<dbReference type="Pfam" id="PF13412">
    <property type="entry name" value="HTH_24"/>
    <property type="match status" value="1"/>
</dbReference>
<dbReference type="PANTHER" id="PTHR30154:SF54">
    <property type="entry name" value="POSSIBLE TRANSCRIPTIONAL REGULATORY PROTEIN (PROBABLY LRP_ASNC-FAMILY)"/>
    <property type="match status" value="1"/>
</dbReference>
<dbReference type="GO" id="GO:0005829">
    <property type="term" value="C:cytosol"/>
    <property type="evidence" value="ECO:0007669"/>
    <property type="project" value="TreeGrafter"/>
</dbReference>
<name>A0A840WRI5_9ACTN</name>
<dbReference type="InterPro" id="IPR019887">
    <property type="entry name" value="Tscrpt_reg_AsnC/Lrp_C"/>
</dbReference>
<dbReference type="PRINTS" id="PR00033">
    <property type="entry name" value="HTHASNC"/>
</dbReference>
<evidence type="ECO:0000259" key="4">
    <source>
        <dbReference type="PROSITE" id="PS50956"/>
    </source>
</evidence>
<evidence type="ECO:0000313" key="5">
    <source>
        <dbReference type="EMBL" id="MBB5494505.1"/>
    </source>
</evidence>
<dbReference type="GO" id="GO:0043200">
    <property type="term" value="P:response to amino acid"/>
    <property type="evidence" value="ECO:0007669"/>
    <property type="project" value="TreeGrafter"/>
</dbReference>
<comment type="caution">
    <text evidence="5">The sequence shown here is derived from an EMBL/GenBank/DDBJ whole genome shotgun (WGS) entry which is preliminary data.</text>
</comment>
<dbReference type="EMBL" id="JACHDO010000001">
    <property type="protein sequence ID" value="MBB5494505.1"/>
    <property type="molecule type" value="Genomic_DNA"/>
</dbReference>
<keyword evidence="1" id="KW-0805">Transcription regulation</keyword>
<dbReference type="InterPro" id="IPR036388">
    <property type="entry name" value="WH-like_DNA-bd_sf"/>
</dbReference>
<dbReference type="InterPro" id="IPR019888">
    <property type="entry name" value="Tscrpt_reg_AsnC-like"/>
</dbReference>
<dbReference type="SUPFAM" id="SSF46785">
    <property type="entry name" value="Winged helix' DNA-binding domain"/>
    <property type="match status" value="1"/>
</dbReference>